<keyword evidence="3" id="KW-0813">Transport</keyword>
<dbReference type="NCBIfam" id="TIGR00728">
    <property type="entry name" value="OPT_sfam"/>
    <property type="match status" value="1"/>
</dbReference>
<keyword evidence="6" id="KW-0653">Protein transport</keyword>
<gene>
    <name evidence="11" type="primary">LOC110416265</name>
</gene>
<keyword evidence="7 9" id="KW-1133">Transmembrane helix</keyword>
<evidence type="ECO:0000256" key="7">
    <source>
        <dbReference type="ARBA" id="ARBA00022989"/>
    </source>
</evidence>
<evidence type="ECO:0000256" key="5">
    <source>
        <dbReference type="ARBA" id="ARBA00022856"/>
    </source>
</evidence>
<keyword evidence="5" id="KW-0571">Peptide transport</keyword>
<comment type="subcellular location">
    <subcellularLocation>
        <location evidence="1">Membrane</location>
        <topology evidence="1">Multi-pass membrane protein</topology>
    </subcellularLocation>
</comment>
<dbReference type="GO" id="GO:0016020">
    <property type="term" value="C:membrane"/>
    <property type="evidence" value="ECO:0007669"/>
    <property type="project" value="UniProtKB-SubCell"/>
</dbReference>
<feature type="transmembrane region" description="Helical" evidence="9">
    <location>
        <begin position="44"/>
        <end position="64"/>
    </location>
</feature>
<protein>
    <submittedName>
        <fullName evidence="11">Oligopeptide transporter 2-like isoform X1</fullName>
    </submittedName>
</protein>
<evidence type="ECO:0000256" key="6">
    <source>
        <dbReference type="ARBA" id="ARBA00022927"/>
    </source>
</evidence>
<dbReference type="NCBIfam" id="TIGR00727">
    <property type="entry name" value="ISP4_OPT"/>
    <property type="match status" value="1"/>
</dbReference>
<dbReference type="GeneID" id="110416265"/>
<dbReference type="Pfam" id="PF03169">
    <property type="entry name" value="OPT"/>
    <property type="match status" value="1"/>
</dbReference>
<sequence length="738" mass="82475">MSSLEIEYSADVVSAVDEDDVSPVEEVRLTVSNDDDTTLPVWTFRMWFLGLFSCCLLSFLNTFFSYRTEPLQVTMISIQVASLPAGKFLARVLPTTKFNIPGFGNREFTLNPGPFNVKEHVLISIFANAGAAFGGGTAYAIGIVNIIRAFYHKKISFLASWILVVTTQVLGYGWAGIMRKFVVEPAHMWWPSSLVQVSLFRAMHEKDSKRMSRGKFFLIALICSFSWYVFPGYLFPTLSAISWVCWAFPKSVTAQQIGSGMEGIGVGSFAIDWSVIASFLGSPLVTPFFAIVNIFVGYALFMYIILPIAYWGVNVYNAKNFPIFSSHLFNHNGERYNVSAIVNDKFEIELPAYEQQGRVNLSVFFSLTYGIGFAAIIATLSHVAVFNGKEIYAQLQASFKGKEDIHTKLMKKYKNIPNWWFHLMLVLTLLLSLVMCIFLKHEIQMPWWGLIFAAGLALAFTLPISIITATTNQSPGLNIITEYIMGYILPGKPIANVCFKTYGYISMAQAVSFLNDFKLGHYMKIPPRSMFVVQAMGTIIAGTINLAVAWWLLTTVENICQDQLLPPNSPWTCPGDRVFYDASVIWGLVGPKRIFGPLGNYAALNWFFLGGAFGPVVVWLFHKAFPNQKWISLINLPVLLGATAAMPPATSLNFNCWIIVGVIFNYYVFKYRKGWWQRYNYVLSAALDAGLAFMGVLLYFTLTMQGISISWWGAEGEHCDLASCPTAKGIVVDGCPVY</sequence>
<feature type="transmembrane region" description="Helical" evidence="9">
    <location>
        <begin position="121"/>
        <end position="143"/>
    </location>
</feature>
<evidence type="ECO:0000313" key="10">
    <source>
        <dbReference type="Proteomes" id="UP000504621"/>
    </source>
</evidence>
<dbReference type="InterPro" id="IPR004648">
    <property type="entry name" value="Oligpept_transpt"/>
</dbReference>
<evidence type="ECO:0000256" key="4">
    <source>
        <dbReference type="ARBA" id="ARBA00022692"/>
    </source>
</evidence>
<accession>A0A6J1AAA1</accession>
<evidence type="ECO:0000256" key="3">
    <source>
        <dbReference type="ARBA" id="ARBA00022448"/>
    </source>
</evidence>
<feature type="transmembrane region" description="Helical" evidence="9">
    <location>
        <begin position="363"/>
        <end position="386"/>
    </location>
</feature>
<feature type="transmembrane region" description="Helical" evidence="9">
    <location>
        <begin position="155"/>
        <end position="175"/>
    </location>
</feature>
<dbReference type="AlphaFoldDB" id="A0A6J1AAA1"/>
<evidence type="ECO:0000256" key="9">
    <source>
        <dbReference type="SAM" id="Phobius"/>
    </source>
</evidence>
<reference evidence="11" key="1">
    <citation type="submission" date="2025-08" db="UniProtKB">
        <authorList>
            <consortium name="RefSeq"/>
        </authorList>
    </citation>
    <scope>IDENTIFICATION</scope>
    <source>
        <tissue evidence="11">Leaf</tissue>
    </source>
</reference>
<feature type="transmembrane region" description="Helical" evidence="9">
    <location>
        <begin position="419"/>
        <end position="441"/>
    </location>
</feature>
<feature type="transmembrane region" description="Helical" evidence="9">
    <location>
        <begin position="288"/>
        <end position="313"/>
    </location>
</feature>
<organism evidence="10 11">
    <name type="scientific">Herrania umbratica</name>
    <dbReference type="NCBI Taxonomy" id="108875"/>
    <lineage>
        <taxon>Eukaryota</taxon>
        <taxon>Viridiplantae</taxon>
        <taxon>Streptophyta</taxon>
        <taxon>Embryophyta</taxon>
        <taxon>Tracheophyta</taxon>
        <taxon>Spermatophyta</taxon>
        <taxon>Magnoliopsida</taxon>
        <taxon>eudicotyledons</taxon>
        <taxon>Gunneridae</taxon>
        <taxon>Pentapetalae</taxon>
        <taxon>rosids</taxon>
        <taxon>malvids</taxon>
        <taxon>Malvales</taxon>
        <taxon>Malvaceae</taxon>
        <taxon>Byttnerioideae</taxon>
        <taxon>Herrania</taxon>
    </lineage>
</organism>
<keyword evidence="8 9" id="KW-0472">Membrane</keyword>
<keyword evidence="10" id="KW-1185">Reference proteome</keyword>
<dbReference type="GO" id="GO:0015031">
    <property type="term" value="P:protein transport"/>
    <property type="evidence" value="ECO:0007669"/>
    <property type="project" value="UniProtKB-KW"/>
</dbReference>
<feature type="transmembrane region" description="Helical" evidence="9">
    <location>
        <begin position="681"/>
        <end position="702"/>
    </location>
</feature>
<dbReference type="InterPro" id="IPR004813">
    <property type="entry name" value="OPT"/>
</dbReference>
<dbReference type="OrthoDB" id="9986677at2759"/>
<dbReference type="GO" id="GO:0035673">
    <property type="term" value="F:oligopeptide transmembrane transporter activity"/>
    <property type="evidence" value="ECO:0007669"/>
    <property type="project" value="InterPro"/>
</dbReference>
<dbReference type="Proteomes" id="UP000504621">
    <property type="component" value="Unplaced"/>
</dbReference>
<feature type="transmembrane region" description="Helical" evidence="9">
    <location>
        <begin position="652"/>
        <end position="669"/>
    </location>
</feature>
<feature type="transmembrane region" description="Helical" evidence="9">
    <location>
        <begin position="447"/>
        <end position="469"/>
    </location>
</feature>
<evidence type="ECO:0000256" key="2">
    <source>
        <dbReference type="ARBA" id="ARBA00005484"/>
    </source>
</evidence>
<keyword evidence="4 9" id="KW-0812">Transmembrane</keyword>
<evidence type="ECO:0000313" key="11">
    <source>
        <dbReference type="RefSeq" id="XP_021283883.1"/>
    </source>
</evidence>
<comment type="similarity">
    <text evidence="2">Belongs to the oligopeptide OPT transporter (TC 2.A.67.1) family.</text>
</comment>
<name>A0A6J1AAA1_9ROSI</name>
<feature type="transmembrane region" description="Helical" evidence="9">
    <location>
        <begin position="601"/>
        <end position="621"/>
    </location>
</feature>
<feature type="transmembrane region" description="Helical" evidence="9">
    <location>
        <begin position="531"/>
        <end position="553"/>
    </location>
</feature>
<evidence type="ECO:0000256" key="8">
    <source>
        <dbReference type="ARBA" id="ARBA00023136"/>
    </source>
</evidence>
<dbReference type="RefSeq" id="XP_021283883.1">
    <property type="nucleotide sequence ID" value="XM_021428208.1"/>
</dbReference>
<proteinExistence type="inferred from homology"/>
<dbReference type="PANTHER" id="PTHR22601">
    <property type="entry name" value="ISP4 LIKE PROTEIN"/>
    <property type="match status" value="1"/>
</dbReference>
<feature type="transmembrane region" description="Helical" evidence="9">
    <location>
        <begin position="216"/>
        <end position="243"/>
    </location>
</feature>
<evidence type="ECO:0000256" key="1">
    <source>
        <dbReference type="ARBA" id="ARBA00004141"/>
    </source>
</evidence>